<comment type="subcellular location">
    <subcellularLocation>
        <location evidence="1">Nucleus</location>
        <location evidence="1">Nucleolus</location>
    </subcellularLocation>
</comment>
<feature type="compositionally biased region" description="Basic residues" evidence="5">
    <location>
        <begin position="1"/>
        <end position="22"/>
    </location>
</feature>
<evidence type="ECO:0000256" key="1">
    <source>
        <dbReference type="ARBA" id="ARBA00004604"/>
    </source>
</evidence>
<gene>
    <name evidence="6" type="ORF">WJX74_004416</name>
</gene>
<keyword evidence="4" id="KW-0539">Nucleus</keyword>
<evidence type="ECO:0000256" key="5">
    <source>
        <dbReference type="SAM" id="MobiDB-lite"/>
    </source>
</evidence>
<evidence type="ECO:0000256" key="4">
    <source>
        <dbReference type="ARBA" id="ARBA00023242"/>
    </source>
</evidence>
<dbReference type="PANTHER" id="PTHR13243:SF1">
    <property type="entry name" value="NUCLEOLAR PROTEIN 16"/>
    <property type="match status" value="1"/>
</dbReference>
<dbReference type="Pfam" id="PF09420">
    <property type="entry name" value="Nop16"/>
    <property type="match status" value="1"/>
</dbReference>
<dbReference type="AlphaFoldDB" id="A0AAW1RSE1"/>
<proteinExistence type="inferred from homology"/>
<feature type="region of interest" description="Disordered" evidence="5">
    <location>
        <begin position="1"/>
        <end position="51"/>
    </location>
</feature>
<dbReference type="GO" id="GO:0005730">
    <property type="term" value="C:nucleolus"/>
    <property type="evidence" value="ECO:0007669"/>
    <property type="project" value="UniProtKB-SubCell"/>
</dbReference>
<evidence type="ECO:0000313" key="7">
    <source>
        <dbReference type="Proteomes" id="UP001438707"/>
    </source>
</evidence>
<feature type="region of interest" description="Disordered" evidence="5">
    <location>
        <begin position="90"/>
        <end position="118"/>
    </location>
</feature>
<evidence type="ECO:0000256" key="3">
    <source>
        <dbReference type="ARBA" id="ARBA00015522"/>
    </source>
</evidence>
<dbReference type="Proteomes" id="UP001438707">
    <property type="component" value="Unassembled WGS sequence"/>
</dbReference>
<dbReference type="PANTHER" id="PTHR13243">
    <property type="entry name" value="HSPC111 PROTEIN-RELATED"/>
    <property type="match status" value="1"/>
</dbReference>
<evidence type="ECO:0000256" key="2">
    <source>
        <dbReference type="ARBA" id="ARBA00008479"/>
    </source>
</evidence>
<keyword evidence="7" id="KW-1185">Reference proteome</keyword>
<dbReference type="InterPro" id="IPR019002">
    <property type="entry name" value="Ribosome_biogenesis_Nop16"/>
</dbReference>
<dbReference type="GO" id="GO:0042273">
    <property type="term" value="P:ribosomal large subunit biogenesis"/>
    <property type="evidence" value="ECO:0007669"/>
    <property type="project" value="TreeGrafter"/>
</dbReference>
<reference evidence="6 7" key="1">
    <citation type="journal article" date="2024" name="Nat. Commun.">
        <title>Phylogenomics reveals the evolutionary origins of lichenization in chlorophyte algae.</title>
        <authorList>
            <person name="Puginier C."/>
            <person name="Libourel C."/>
            <person name="Otte J."/>
            <person name="Skaloud P."/>
            <person name="Haon M."/>
            <person name="Grisel S."/>
            <person name="Petersen M."/>
            <person name="Berrin J.G."/>
            <person name="Delaux P.M."/>
            <person name="Dal Grande F."/>
            <person name="Keller J."/>
        </authorList>
    </citation>
    <scope>NUCLEOTIDE SEQUENCE [LARGE SCALE GENOMIC DNA]</scope>
    <source>
        <strain evidence="6 7">SAG 2145</strain>
    </source>
</reference>
<evidence type="ECO:0000313" key="6">
    <source>
        <dbReference type="EMBL" id="KAK9836614.1"/>
    </source>
</evidence>
<protein>
    <recommendedName>
        <fullName evidence="3">Nucleolar protein 16</fullName>
    </recommendedName>
</protein>
<comment type="caution">
    <text evidence="6">The sequence shown here is derived from an EMBL/GenBank/DDBJ whole genome shotgun (WGS) entry which is preliminary data.</text>
</comment>
<name>A0AAW1RSE1_9CHLO</name>
<sequence>MGGSRRKLKKTIPVVSRKKRRNASATAAKKLPAEIKEARPSMPEKLGSDVDWHTEQRFKDNYAAAGLMPDPNFGFGRNATPNLIEAAMARDAADDAQAESDDDLRAAEGKMRRSGPAAVQPLTANQQQIITRLLDAHGDDTHAMSRDRKLNVMLLPPARLRKMIESHAVFAGRSGVRCSFRAPKHHG</sequence>
<organism evidence="6 7">
    <name type="scientific">Apatococcus lobatus</name>
    <dbReference type="NCBI Taxonomy" id="904363"/>
    <lineage>
        <taxon>Eukaryota</taxon>
        <taxon>Viridiplantae</taxon>
        <taxon>Chlorophyta</taxon>
        <taxon>core chlorophytes</taxon>
        <taxon>Trebouxiophyceae</taxon>
        <taxon>Chlorellales</taxon>
        <taxon>Chlorellaceae</taxon>
        <taxon>Apatococcus</taxon>
    </lineage>
</organism>
<accession>A0AAW1RSE1</accession>
<dbReference type="EMBL" id="JALJOS010000007">
    <property type="protein sequence ID" value="KAK9836614.1"/>
    <property type="molecule type" value="Genomic_DNA"/>
</dbReference>
<comment type="similarity">
    <text evidence="2">Belongs to the NOP16 family.</text>
</comment>